<keyword evidence="3" id="KW-1185">Reference proteome</keyword>
<comment type="caution">
    <text evidence="2">The sequence shown here is derived from an EMBL/GenBank/DDBJ whole genome shotgun (WGS) entry which is preliminary data.</text>
</comment>
<sequence length="870" mass="98741">MDRNHVVRLLLLGVQDLSSTMFVLSCYDDIVEIILSHLIAMWKNKIAPHTRGFAQLRSISISDPEFTPDTPAEMLPQFVTFPPPLMGEFGEPKPFQVNMMPIIIGDLNSLPPDCAQYASLYLTIDEGLVHVNTSQCRPGLHVEETNAKKMKANFKRNRNAECSWKEARWADSCGFWNCVVEYNSDVIGDLGDVDVLHGALDENEHQYYKLNANELIWMTDHTPLESLPLNTPIVFIGSKSLIIMTNLLSAPMENMWLDELQKELKYPVSLAIAAITGLHLDLLKHLVGNYGVELKNLGLIFKEPEMFDFSAIDFAAREGHLNMVKYLHECQSIGCTVRAMDFASRNGHYDMVKWLHENRSEGCSSNAINAAYDNGHMDIVEFLEGNRDQHLSVKYLANAALQGDFELVEWLYEKRGAQCSVDAMNNAARCGSLEIIQHLHTKGERCTSKAMNNAATFGYLDIVKFLDLNRLAGCTIDAMNAAAKNDHLEIVKYLHENRTEGCTLKAMDIAASKGYLKLVKYLYENDLGRCTHYAVIQASTKHHWHIVKYLFDNQTEIFSSKSNASHAQVLKLFNEYRSRFRANDKKPKQIEILEDTRGFAQLNYNEHRDYDGNPDAPIDFEPRLVRFPSPLMDEDNQPRPFQVNMMPIVIGDVYSLPPDCARYAPLLRDCFIRCNQNGKIGYLTIHEGIVVADTSQRRPGMHVEAPNGMKLKEKFKRNGNADFSWREIRWGLGWRVNEQLHGGIYMASTVADSCGIWNCVVKDNSDVVGDLGDVDVLHGALDENEHQYYKLKANELIWMTDHTPHESLPLSRTQFRQYFRFVTSEVSVWFADHSTPNPLGVQPTAKIVYDLYYAAKLSSHGPINSILSEI</sequence>
<evidence type="ECO:0000256" key="1">
    <source>
        <dbReference type="SAM" id="SignalP"/>
    </source>
</evidence>
<name>A0A1W0A4A4_9STRA</name>
<accession>A0A1W0A4A4</accession>
<feature type="signal peptide" evidence="1">
    <location>
        <begin position="1"/>
        <end position="20"/>
    </location>
</feature>
<keyword evidence="1" id="KW-0732">Signal</keyword>
<gene>
    <name evidence="2" type="ORF">THRCLA_02701</name>
</gene>
<organism evidence="2 3">
    <name type="scientific">Thraustotheca clavata</name>
    <dbReference type="NCBI Taxonomy" id="74557"/>
    <lineage>
        <taxon>Eukaryota</taxon>
        <taxon>Sar</taxon>
        <taxon>Stramenopiles</taxon>
        <taxon>Oomycota</taxon>
        <taxon>Saprolegniomycetes</taxon>
        <taxon>Saprolegniales</taxon>
        <taxon>Achlyaceae</taxon>
        <taxon>Thraustotheca</taxon>
    </lineage>
</organism>
<dbReference type="PANTHER" id="PTHR46586:SF3">
    <property type="entry name" value="ANKYRIN REPEAT-CONTAINING PROTEIN"/>
    <property type="match status" value="1"/>
</dbReference>
<reference evidence="2 3" key="1">
    <citation type="journal article" date="2014" name="Genome Biol. Evol.">
        <title>The secreted proteins of Achlya hypogyna and Thraustotheca clavata identify the ancestral oomycete secretome and reveal gene acquisitions by horizontal gene transfer.</title>
        <authorList>
            <person name="Misner I."/>
            <person name="Blouin N."/>
            <person name="Leonard G."/>
            <person name="Richards T.A."/>
            <person name="Lane C.E."/>
        </authorList>
    </citation>
    <scope>NUCLEOTIDE SEQUENCE [LARGE SCALE GENOMIC DNA]</scope>
    <source>
        <strain evidence="2 3">ATCC 34112</strain>
    </source>
</reference>
<dbReference type="OrthoDB" id="63514at2759"/>
<evidence type="ECO:0000313" key="3">
    <source>
        <dbReference type="Proteomes" id="UP000243217"/>
    </source>
</evidence>
<dbReference type="Proteomes" id="UP000243217">
    <property type="component" value="Unassembled WGS sequence"/>
</dbReference>
<dbReference type="PANTHER" id="PTHR46586">
    <property type="entry name" value="ANKYRIN REPEAT-CONTAINING PROTEIN"/>
    <property type="match status" value="1"/>
</dbReference>
<dbReference type="InterPro" id="IPR036770">
    <property type="entry name" value="Ankyrin_rpt-contain_sf"/>
</dbReference>
<dbReference type="Pfam" id="PF13637">
    <property type="entry name" value="Ank_4"/>
    <property type="match status" value="1"/>
</dbReference>
<protein>
    <submittedName>
        <fullName evidence="2">Uncharacterized protein</fullName>
    </submittedName>
</protein>
<dbReference type="STRING" id="74557.A0A1W0A4A4"/>
<proteinExistence type="predicted"/>
<dbReference type="InterPro" id="IPR002110">
    <property type="entry name" value="Ankyrin_rpt"/>
</dbReference>
<dbReference type="Gene3D" id="1.25.40.20">
    <property type="entry name" value="Ankyrin repeat-containing domain"/>
    <property type="match status" value="2"/>
</dbReference>
<dbReference type="AlphaFoldDB" id="A0A1W0A4A4"/>
<evidence type="ECO:0000313" key="2">
    <source>
        <dbReference type="EMBL" id="OQS05116.1"/>
    </source>
</evidence>
<dbReference type="InterPro" id="IPR052050">
    <property type="entry name" value="SecEffector_AnkRepeat"/>
</dbReference>
<dbReference type="Pfam" id="PF12796">
    <property type="entry name" value="Ank_2"/>
    <property type="match status" value="1"/>
</dbReference>
<feature type="chain" id="PRO_5013026217" evidence="1">
    <location>
        <begin position="21"/>
        <end position="870"/>
    </location>
</feature>
<dbReference type="SUPFAM" id="SSF48403">
    <property type="entry name" value="Ankyrin repeat"/>
    <property type="match status" value="1"/>
</dbReference>
<dbReference type="EMBL" id="JNBS01000502">
    <property type="protein sequence ID" value="OQS05116.1"/>
    <property type="molecule type" value="Genomic_DNA"/>
</dbReference>